<accession>A0A9P4YT24</accession>
<evidence type="ECO:0000313" key="2">
    <source>
        <dbReference type="EMBL" id="KAF4121297.1"/>
    </source>
</evidence>
<gene>
    <name evidence="2" type="ORF">GMORB2_2259</name>
</gene>
<reference evidence="2" key="1">
    <citation type="submission" date="2020-03" db="EMBL/GenBank/DDBJ databases">
        <title>Site-based positive gene gene selection in Geosmithia morbida across the United States reveals a broad range of putative effectors and factors for local host and environmental adapation.</title>
        <authorList>
            <person name="Onufrak A."/>
            <person name="Murdoch R.W."/>
            <person name="Gazis R."/>
            <person name="Huff M."/>
            <person name="Staton M."/>
            <person name="Klingeman W."/>
            <person name="Hadziabdic D."/>
        </authorList>
    </citation>
    <scope>NUCLEOTIDE SEQUENCE</scope>
    <source>
        <strain evidence="2">1262</strain>
    </source>
</reference>
<proteinExistence type="predicted"/>
<name>A0A9P4YT24_9HYPO</name>
<evidence type="ECO:0000256" key="1">
    <source>
        <dbReference type="SAM" id="MobiDB-lite"/>
    </source>
</evidence>
<dbReference type="RefSeq" id="XP_035319949.1">
    <property type="nucleotide sequence ID" value="XM_035464239.1"/>
</dbReference>
<evidence type="ECO:0000313" key="3">
    <source>
        <dbReference type="Proteomes" id="UP000749293"/>
    </source>
</evidence>
<organism evidence="2 3">
    <name type="scientific">Geosmithia morbida</name>
    <dbReference type="NCBI Taxonomy" id="1094350"/>
    <lineage>
        <taxon>Eukaryota</taxon>
        <taxon>Fungi</taxon>
        <taxon>Dikarya</taxon>
        <taxon>Ascomycota</taxon>
        <taxon>Pezizomycotina</taxon>
        <taxon>Sordariomycetes</taxon>
        <taxon>Hypocreomycetidae</taxon>
        <taxon>Hypocreales</taxon>
        <taxon>Bionectriaceae</taxon>
        <taxon>Geosmithia</taxon>
    </lineage>
</organism>
<sequence>MGNRSIERVLDGSDLLTDASTASTNLSARKQFMQPSLDQAPTADIVFSTIDKLREFIDKCHPTVDAVVVANVTRSAFREISKLRDRTGHRWRLLYLNTCHLSIVTLPTYSHEQLHVYLNECLKDGLADMGQGKEEWTMTSSSRYPPDGNGSSGEGDSGGKPFHKRLGHDQWPTIVFEAGFTQSLMSLRTKIRFWFSRSNHQVKIVVIVKAYPGDSAQKKILVEQWLEQLISGSSARRGATTTRMLSAATTLQPVCIQTINVMWSLPGVPFEQATMSQKTDRDSYSVARGPLSLSFESLLLREPNASTEQDVIIPDRDLKNCAIRVWAA</sequence>
<dbReference type="EMBL" id="JAANYQ010000013">
    <property type="protein sequence ID" value="KAF4121297.1"/>
    <property type="molecule type" value="Genomic_DNA"/>
</dbReference>
<protein>
    <submittedName>
        <fullName evidence="2">Uncharacterized protein</fullName>
    </submittedName>
</protein>
<keyword evidence="3" id="KW-1185">Reference proteome</keyword>
<dbReference type="AlphaFoldDB" id="A0A9P4YT24"/>
<dbReference type="OrthoDB" id="76567at2759"/>
<feature type="region of interest" description="Disordered" evidence="1">
    <location>
        <begin position="135"/>
        <end position="163"/>
    </location>
</feature>
<dbReference type="Proteomes" id="UP000749293">
    <property type="component" value="Unassembled WGS sequence"/>
</dbReference>
<comment type="caution">
    <text evidence="2">The sequence shown here is derived from an EMBL/GenBank/DDBJ whole genome shotgun (WGS) entry which is preliminary data.</text>
</comment>
<dbReference type="GeneID" id="55968489"/>